<dbReference type="GO" id="GO:0022904">
    <property type="term" value="P:respiratory electron transport chain"/>
    <property type="evidence" value="ECO:0007669"/>
    <property type="project" value="InterPro"/>
</dbReference>
<dbReference type="KEGG" id="ffu:CLAFUR5_07845"/>
<evidence type="ECO:0000256" key="6">
    <source>
        <dbReference type="ARBA" id="ARBA00022982"/>
    </source>
</evidence>
<dbReference type="Proteomes" id="UP000756132">
    <property type="component" value="Chromosome 3"/>
</dbReference>
<name>A0A9Q8LCF3_PASFU</name>
<keyword evidence="6" id="KW-0249">Electron transport</keyword>
<evidence type="ECO:0000256" key="4">
    <source>
        <dbReference type="ARBA" id="ARBA00022660"/>
    </source>
</evidence>
<dbReference type="Pfam" id="PF04716">
    <property type="entry name" value="ETC_C1_NDUFA5"/>
    <property type="match status" value="1"/>
</dbReference>
<accession>A0A9Q8LCF3</accession>
<dbReference type="OMA" id="WTYFERG"/>
<reference evidence="10" key="2">
    <citation type="journal article" date="2022" name="Microb. Genom.">
        <title>A chromosome-scale genome assembly of the tomato pathogen Cladosporium fulvum reveals a compartmentalized genome architecture and the presence of a dispensable chromosome.</title>
        <authorList>
            <person name="Zaccaron A.Z."/>
            <person name="Chen L.H."/>
            <person name="Samaras A."/>
            <person name="Stergiopoulos I."/>
        </authorList>
    </citation>
    <scope>NUCLEOTIDE SEQUENCE</scope>
    <source>
        <strain evidence="10">Race5_Kim</strain>
    </source>
</reference>
<feature type="region of interest" description="Disordered" evidence="9">
    <location>
        <begin position="225"/>
        <end position="249"/>
    </location>
</feature>
<keyword evidence="3" id="KW-0813">Transport</keyword>
<dbReference type="AlphaFoldDB" id="A0A9Q8LCF3"/>
<comment type="subcellular location">
    <subcellularLocation>
        <location evidence="1">Mitochondrion inner membrane</location>
        <topology evidence="1">Peripheral membrane protein</topology>
        <orientation evidence="1">Matrix side</orientation>
    </subcellularLocation>
</comment>
<gene>
    <name evidence="10" type="ORF">CLAFUR5_07845</name>
</gene>
<feature type="compositionally biased region" description="Polar residues" evidence="9">
    <location>
        <begin position="239"/>
        <end position="249"/>
    </location>
</feature>
<dbReference type="GeneID" id="71987723"/>
<dbReference type="RefSeq" id="XP_047759015.1">
    <property type="nucleotide sequence ID" value="XM_047906993.1"/>
</dbReference>
<dbReference type="InterPro" id="IPR006806">
    <property type="entry name" value="NDUFA5"/>
</dbReference>
<evidence type="ECO:0000256" key="5">
    <source>
        <dbReference type="ARBA" id="ARBA00022792"/>
    </source>
</evidence>
<evidence type="ECO:0000313" key="10">
    <source>
        <dbReference type="EMBL" id="UJO14649.1"/>
    </source>
</evidence>
<evidence type="ECO:0000256" key="2">
    <source>
        <dbReference type="ARBA" id="ARBA00010261"/>
    </source>
</evidence>
<reference evidence="10" key="1">
    <citation type="submission" date="2021-12" db="EMBL/GenBank/DDBJ databases">
        <authorList>
            <person name="Zaccaron A."/>
            <person name="Stergiopoulos I."/>
        </authorList>
    </citation>
    <scope>NUCLEOTIDE SEQUENCE</scope>
    <source>
        <strain evidence="10">Race5_Kim</strain>
    </source>
</reference>
<dbReference type="PANTHER" id="PTHR12653:SF0">
    <property type="entry name" value="NADH DEHYDROGENASE [UBIQUINONE] 1 ALPHA SUBCOMPLEX SUBUNIT 5"/>
    <property type="match status" value="1"/>
</dbReference>
<keyword evidence="5" id="KW-0999">Mitochondrion inner membrane</keyword>
<evidence type="ECO:0000256" key="7">
    <source>
        <dbReference type="ARBA" id="ARBA00023128"/>
    </source>
</evidence>
<keyword evidence="4" id="KW-0679">Respiratory chain</keyword>
<comment type="similarity">
    <text evidence="2">Belongs to the complex I NDUFA5 subunit family.</text>
</comment>
<keyword evidence="8" id="KW-0472">Membrane</keyword>
<keyword evidence="11" id="KW-1185">Reference proteome</keyword>
<dbReference type="OrthoDB" id="286811at2759"/>
<keyword evidence="7" id="KW-0496">Mitochondrion</keyword>
<dbReference type="GO" id="GO:0005743">
    <property type="term" value="C:mitochondrial inner membrane"/>
    <property type="evidence" value="ECO:0007669"/>
    <property type="project" value="UniProtKB-SubCell"/>
</dbReference>
<dbReference type="PANTHER" id="PTHR12653">
    <property type="entry name" value="NADH-UBIQUINONE OXIDOREDUCTASE 13 KD-B SUBUNIT"/>
    <property type="match status" value="1"/>
</dbReference>
<protein>
    <submittedName>
        <fullName evidence="10">NADH-ubiquinone oxidoreductase</fullName>
    </submittedName>
</protein>
<proteinExistence type="inferred from homology"/>
<evidence type="ECO:0000256" key="8">
    <source>
        <dbReference type="ARBA" id="ARBA00023136"/>
    </source>
</evidence>
<dbReference type="EMBL" id="CP090165">
    <property type="protein sequence ID" value="UJO14649.1"/>
    <property type="molecule type" value="Genomic_DNA"/>
</dbReference>
<evidence type="ECO:0000256" key="3">
    <source>
        <dbReference type="ARBA" id="ARBA00022448"/>
    </source>
</evidence>
<evidence type="ECO:0000313" key="11">
    <source>
        <dbReference type="Proteomes" id="UP000756132"/>
    </source>
</evidence>
<sequence>MRVASRLLASVQKGAQFLEAGTPTGLTGVSTHASPRTTLLYTYHTTLEKLKQFPEHSVYRQSVEALTKHRMQIVEQVKPSGLEEWQKRVQAVADSRPDAFKTVPIVTPSGNKEVNIVWKAAAVQAAKKRTDEWDDEVVGKPHEEGIRTEEERAYMGKELARDLTEEHRQIPRIESEPPLSLEQINDIEAKIGAGLIEEVIMVAEGESVLCDTLLEAQVWEDLEEKPQDGQWSYAERDTFTQGTQAPPTK</sequence>
<evidence type="ECO:0000256" key="1">
    <source>
        <dbReference type="ARBA" id="ARBA00004443"/>
    </source>
</evidence>
<evidence type="ECO:0000256" key="9">
    <source>
        <dbReference type="SAM" id="MobiDB-lite"/>
    </source>
</evidence>
<organism evidence="10 11">
    <name type="scientific">Passalora fulva</name>
    <name type="common">Tomato leaf mold</name>
    <name type="synonym">Cladosporium fulvum</name>
    <dbReference type="NCBI Taxonomy" id="5499"/>
    <lineage>
        <taxon>Eukaryota</taxon>
        <taxon>Fungi</taxon>
        <taxon>Dikarya</taxon>
        <taxon>Ascomycota</taxon>
        <taxon>Pezizomycotina</taxon>
        <taxon>Dothideomycetes</taxon>
        <taxon>Dothideomycetidae</taxon>
        <taxon>Mycosphaerellales</taxon>
        <taxon>Mycosphaerellaceae</taxon>
        <taxon>Fulvia</taxon>
    </lineage>
</organism>